<reference evidence="3 4" key="1">
    <citation type="submission" date="2015-09" db="EMBL/GenBank/DDBJ databases">
        <authorList>
            <consortium name="Swine Surveillance"/>
        </authorList>
    </citation>
    <scope>NUCLEOTIDE SEQUENCE [LARGE SCALE GENOMIC DNA]</scope>
    <source>
        <strain evidence="3 4">CECT 8399</strain>
    </source>
</reference>
<dbReference type="EMBL" id="CYSR01000011">
    <property type="protein sequence ID" value="CUH99209.1"/>
    <property type="molecule type" value="Genomic_DNA"/>
</dbReference>
<feature type="domain" description="Phytase-like" evidence="2">
    <location>
        <begin position="51"/>
        <end position="289"/>
    </location>
</feature>
<dbReference type="PIRSF" id="PIRSF031900">
    <property type="entry name" value="UCP031900"/>
    <property type="match status" value="1"/>
</dbReference>
<accession>A0A0P1H7G0</accession>
<feature type="chain" id="PRO_5006064145" description="Phytase-like domain-containing protein" evidence="1">
    <location>
        <begin position="26"/>
        <end position="304"/>
    </location>
</feature>
<organism evidence="3 4">
    <name type="scientific">Leisingera aquaemixtae</name>
    <dbReference type="NCBI Taxonomy" id="1396826"/>
    <lineage>
        <taxon>Bacteria</taxon>
        <taxon>Pseudomonadati</taxon>
        <taxon>Pseudomonadota</taxon>
        <taxon>Alphaproteobacteria</taxon>
        <taxon>Rhodobacterales</taxon>
        <taxon>Roseobacteraceae</taxon>
        <taxon>Leisingera</taxon>
    </lineage>
</organism>
<keyword evidence="1" id="KW-0732">Signal</keyword>
<proteinExistence type="predicted"/>
<protein>
    <recommendedName>
        <fullName evidence="2">Phytase-like domain-containing protein</fullName>
    </recommendedName>
</protein>
<dbReference type="STRING" id="1396826.PHA8399_01325"/>
<feature type="signal peptide" evidence="1">
    <location>
        <begin position="1"/>
        <end position="25"/>
    </location>
</feature>
<dbReference type="RefSeq" id="WP_058285368.1">
    <property type="nucleotide sequence ID" value="NZ_CYSR01000011.1"/>
</dbReference>
<gene>
    <name evidence="3" type="ORF">PHA8399_01325</name>
</gene>
<dbReference type="Pfam" id="PF13449">
    <property type="entry name" value="Phytase-like"/>
    <property type="match status" value="1"/>
</dbReference>
<dbReference type="AlphaFoldDB" id="A0A0P1H7G0"/>
<evidence type="ECO:0000259" key="2">
    <source>
        <dbReference type="Pfam" id="PF13449"/>
    </source>
</evidence>
<dbReference type="SUPFAM" id="SSF101898">
    <property type="entry name" value="NHL repeat"/>
    <property type="match status" value="1"/>
</dbReference>
<dbReference type="InterPro" id="IPR014567">
    <property type="entry name" value="UCP031900"/>
</dbReference>
<evidence type="ECO:0000256" key="1">
    <source>
        <dbReference type="SAM" id="SignalP"/>
    </source>
</evidence>
<name>A0A0P1H7G0_9RHOB</name>
<evidence type="ECO:0000313" key="4">
    <source>
        <dbReference type="Proteomes" id="UP000051326"/>
    </source>
</evidence>
<sequence>MRRRSALKLILAFTAAAGLAAAAFAASRPAAAVTAKAQYLGSYTWNLKQPWFGGFSALKISAGGREMTVLSDRATLVTTSIRRKKGQISGVTARTAHGLRASTGKMLSGFAGDSEGLAIAADGSRYISFEGAARVARYRHAQGRAKVLPRPAAFRKLPVNKSLETLAIDARGDLYTLPEQAFDQNGQIPVWRWNGRRWSRPFSLPPSGGFLPVDADFGPDGRFYLLERDLTFLGFRSRLRRWDMTAGGPANETVLLQTGPGTHDNLEGLSVWTDDTGRLRATMVSDDNFLPLQRTELVEYALPR</sequence>
<dbReference type="Proteomes" id="UP000051326">
    <property type="component" value="Unassembled WGS sequence"/>
</dbReference>
<dbReference type="InterPro" id="IPR027372">
    <property type="entry name" value="Phytase-like_dom"/>
</dbReference>
<evidence type="ECO:0000313" key="3">
    <source>
        <dbReference type="EMBL" id="CUH99209.1"/>
    </source>
</evidence>